<evidence type="ECO:0000313" key="2">
    <source>
        <dbReference type="Proteomes" id="UP000182798"/>
    </source>
</evidence>
<dbReference type="EMBL" id="MIQH01000255">
    <property type="protein sequence ID" value="OJA03714.1"/>
    <property type="molecule type" value="Genomic_DNA"/>
</dbReference>
<name>A0A1J8Q2X7_9GAMM</name>
<feature type="non-terminal residue" evidence="1">
    <location>
        <position position="74"/>
    </location>
</feature>
<dbReference type="AlphaFoldDB" id="A0A1J8Q2X7"/>
<sequence>YESYAGASVSAAGDINNDGLDDVIVGINNDGLDDVIIGINNDDVGGIITSAEHQKFAIFGKKSTSSVSLSAIAN</sequence>
<dbReference type="Gene3D" id="2.130.10.130">
    <property type="entry name" value="Integrin alpha, N-terminal"/>
    <property type="match status" value="1"/>
</dbReference>
<gene>
    <name evidence="1" type="ORF">BGC33_00175</name>
</gene>
<feature type="non-terminal residue" evidence="1">
    <location>
        <position position="1"/>
    </location>
</feature>
<comment type="caution">
    <text evidence="1">The sequence shown here is derived from an EMBL/GenBank/DDBJ whole genome shotgun (WGS) entry which is preliminary data.</text>
</comment>
<dbReference type="InterPro" id="IPR028994">
    <property type="entry name" value="Integrin_alpha_N"/>
</dbReference>
<evidence type="ECO:0000313" key="1">
    <source>
        <dbReference type="EMBL" id="OJA03714.1"/>
    </source>
</evidence>
<proteinExistence type="predicted"/>
<protein>
    <submittedName>
        <fullName evidence="1">Uncharacterized protein</fullName>
    </submittedName>
</protein>
<dbReference type="SUPFAM" id="SSF69318">
    <property type="entry name" value="Integrin alpha N-terminal domain"/>
    <property type="match status" value="1"/>
</dbReference>
<dbReference type="Proteomes" id="UP000182798">
    <property type="component" value="Unassembled WGS sequence"/>
</dbReference>
<accession>A0A1J8Q2X7</accession>
<reference evidence="2" key="1">
    <citation type="submission" date="2016-09" db="EMBL/GenBank/DDBJ databases">
        <title>Genome Sequence of Bathymodiolus thermophilus sulfur-oxidizing gill endosymbiont.</title>
        <authorList>
            <person name="Ponnudurai R."/>
            <person name="Kleiner M."/>
            <person name="Sayavedra L."/>
            <person name="Thuermer A."/>
            <person name="Felbeck H."/>
            <person name="Schlueter R."/>
            <person name="Schweder T."/>
            <person name="Markert S."/>
        </authorList>
    </citation>
    <scope>NUCLEOTIDE SEQUENCE [LARGE SCALE GENOMIC DNA]</scope>
    <source>
        <strain evidence="2">BAT/CrabSpa'14</strain>
    </source>
</reference>
<organism evidence="1 2">
    <name type="scientific">Bathymodiolus thermophilus thioautotrophic gill symbiont</name>
    <dbReference type="NCBI Taxonomy" id="2360"/>
    <lineage>
        <taxon>Bacteria</taxon>
        <taxon>Pseudomonadati</taxon>
        <taxon>Pseudomonadota</taxon>
        <taxon>Gammaproteobacteria</taxon>
        <taxon>sulfur-oxidizing symbionts</taxon>
    </lineage>
</organism>